<keyword evidence="2" id="KW-0732">Signal</keyword>
<name>A0ABU9AXK6_9BACT</name>
<feature type="chain" id="PRO_5046120361" description="Lipoprotein" evidence="2">
    <location>
        <begin position="26"/>
        <end position="56"/>
    </location>
</feature>
<organism evidence="3 4">
    <name type="scientific">Luteolibacter soli</name>
    <dbReference type="NCBI Taxonomy" id="3135280"/>
    <lineage>
        <taxon>Bacteria</taxon>
        <taxon>Pseudomonadati</taxon>
        <taxon>Verrucomicrobiota</taxon>
        <taxon>Verrucomicrobiia</taxon>
        <taxon>Verrucomicrobiales</taxon>
        <taxon>Verrucomicrobiaceae</taxon>
        <taxon>Luteolibacter</taxon>
    </lineage>
</organism>
<gene>
    <name evidence="3" type="ORF">WKV53_17290</name>
</gene>
<evidence type="ECO:0000256" key="2">
    <source>
        <dbReference type="SAM" id="SignalP"/>
    </source>
</evidence>
<evidence type="ECO:0000313" key="3">
    <source>
        <dbReference type="EMBL" id="MEK7952268.1"/>
    </source>
</evidence>
<protein>
    <recommendedName>
        <fullName evidence="5">Lipoprotein</fullName>
    </recommendedName>
</protein>
<feature type="compositionally biased region" description="Polar residues" evidence="1">
    <location>
        <begin position="45"/>
        <end position="56"/>
    </location>
</feature>
<evidence type="ECO:0000313" key="4">
    <source>
        <dbReference type="Proteomes" id="UP001371305"/>
    </source>
</evidence>
<proteinExistence type="predicted"/>
<reference evidence="3 4" key="1">
    <citation type="submission" date="2024-04" db="EMBL/GenBank/DDBJ databases">
        <title>Luteolibacter sp. isolated from soil.</title>
        <authorList>
            <person name="An J."/>
        </authorList>
    </citation>
    <scope>NUCLEOTIDE SEQUENCE [LARGE SCALE GENOMIC DNA]</scope>
    <source>
        <strain evidence="3 4">Y139</strain>
    </source>
</reference>
<dbReference type="Proteomes" id="UP001371305">
    <property type="component" value="Unassembled WGS sequence"/>
</dbReference>
<evidence type="ECO:0008006" key="5">
    <source>
        <dbReference type="Google" id="ProtNLM"/>
    </source>
</evidence>
<sequence>MKTILKLACLSLAALAFGNCTYVQPTSGESSSSTTTTTERDGWGNTVTTEESTTYR</sequence>
<comment type="caution">
    <text evidence="3">The sequence shown here is derived from an EMBL/GenBank/DDBJ whole genome shotgun (WGS) entry which is preliminary data.</text>
</comment>
<dbReference type="EMBL" id="JBBUKT010000007">
    <property type="protein sequence ID" value="MEK7952268.1"/>
    <property type="molecule type" value="Genomic_DNA"/>
</dbReference>
<dbReference type="RefSeq" id="WP_341406025.1">
    <property type="nucleotide sequence ID" value="NZ_JBBUKT010000007.1"/>
</dbReference>
<feature type="compositionally biased region" description="Low complexity" evidence="1">
    <location>
        <begin position="26"/>
        <end position="37"/>
    </location>
</feature>
<keyword evidence="4" id="KW-1185">Reference proteome</keyword>
<feature type="signal peptide" evidence="2">
    <location>
        <begin position="1"/>
        <end position="25"/>
    </location>
</feature>
<accession>A0ABU9AXK6</accession>
<feature type="region of interest" description="Disordered" evidence="1">
    <location>
        <begin position="23"/>
        <end position="56"/>
    </location>
</feature>
<evidence type="ECO:0000256" key="1">
    <source>
        <dbReference type="SAM" id="MobiDB-lite"/>
    </source>
</evidence>